<dbReference type="InterPro" id="IPR018303">
    <property type="entry name" value="ATPase_P-typ_P_site"/>
</dbReference>
<dbReference type="SFLD" id="SFLDG00002">
    <property type="entry name" value="C1.7:_P-type_atpase_like"/>
    <property type="match status" value="1"/>
</dbReference>
<dbReference type="PANTHER" id="PTHR48085:SF5">
    <property type="entry name" value="CADMIUM_ZINC-TRANSPORTING ATPASE HMA4-RELATED"/>
    <property type="match status" value="1"/>
</dbReference>
<feature type="transmembrane region" description="Helical" evidence="10">
    <location>
        <begin position="259"/>
        <end position="278"/>
    </location>
</feature>
<dbReference type="PRINTS" id="PR00119">
    <property type="entry name" value="CATATPASE"/>
</dbReference>
<evidence type="ECO:0000259" key="11">
    <source>
        <dbReference type="Pfam" id="PF00122"/>
    </source>
</evidence>
<dbReference type="GO" id="GO:0046872">
    <property type="term" value="F:metal ion binding"/>
    <property type="evidence" value="ECO:0007669"/>
    <property type="project" value="UniProtKB-KW"/>
</dbReference>
<dbReference type="SFLD" id="SFLDS00003">
    <property type="entry name" value="Haloacid_Dehalogenase"/>
    <property type="match status" value="1"/>
</dbReference>
<proteinExistence type="inferred from homology"/>
<keyword evidence="5" id="KW-1278">Translocase</keyword>
<dbReference type="GO" id="GO:0005886">
    <property type="term" value="C:plasma membrane"/>
    <property type="evidence" value="ECO:0007669"/>
    <property type="project" value="UniProtKB-SubCell"/>
</dbReference>
<keyword evidence="4 10" id="KW-0479">Metal-binding</keyword>
<feature type="transmembrane region" description="Helical" evidence="10">
    <location>
        <begin position="600"/>
        <end position="619"/>
    </location>
</feature>
<dbReference type="NCBIfam" id="TIGR01525">
    <property type="entry name" value="ATPase-IB_hvy"/>
    <property type="match status" value="1"/>
</dbReference>
<evidence type="ECO:0000256" key="5">
    <source>
        <dbReference type="ARBA" id="ARBA00022967"/>
    </source>
</evidence>
<evidence type="ECO:0000256" key="2">
    <source>
        <dbReference type="ARBA" id="ARBA00006024"/>
    </source>
</evidence>
<dbReference type="Gene3D" id="3.40.1110.10">
    <property type="entry name" value="Calcium-transporting ATPase, cytoplasmic domain N"/>
    <property type="match status" value="1"/>
</dbReference>
<dbReference type="EC" id="7.2.2.12" evidence="8"/>
<dbReference type="InterPro" id="IPR023299">
    <property type="entry name" value="ATPase_P-typ_cyto_dom_N"/>
</dbReference>
<keyword evidence="7 10" id="KW-0472">Membrane</keyword>
<evidence type="ECO:0000256" key="3">
    <source>
        <dbReference type="ARBA" id="ARBA00022692"/>
    </source>
</evidence>
<comment type="similarity">
    <text evidence="2 10">Belongs to the cation transport ATPase (P-type) (TC 3.A.3) family. Type IB subfamily.</text>
</comment>
<accession>A0A518BBG4</accession>
<evidence type="ECO:0000256" key="7">
    <source>
        <dbReference type="ARBA" id="ARBA00023136"/>
    </source>
</evidence>
<dbReference type="SUPFAM" id="SSF81665">
    <property type="entry name" value="Calcium ATPase, transmembrane domain M"/>
    <property type="match status" value="1"/>
</dbReference>
<dbReference type="InterPro" id="IPR001757">
    <property type="entry name" value="P_typ_ATPase"/>
</dbReference>
<dbReference type="InterPro" id="IPR023298">
    <property type="entry name" value="ATPase_P-typ_TM_dom_sf"/>
</dbReference>
<keyword evidence="10" id="KW-1003">Cell membrane</keyword>
<dbReference type="InterPro" id="IPR059000">
    <property type="entry name" value="ATPase_P-type_domA"/>
</dbReference>
<dbReference type="InterPro" id="IPR036412">
    <property type="entry name" value="HAD-like_sf"/>
</dbReference>
<protein>
    <recommendedName>
        <fullName evidence="8">P-type Zn(2+) transporter</fullName>
        <ecNumber evidence="8">7.2.2.12</ecNumber>
    </recommendedName>
</protein>
<dbReference type="InterPro" id="IPR008250">
    <property type="entry name" value="ATPase_P-typ_transduc_dom_A_sf"/>
</dbReference>
<keyword evidence="10" id="KW-0547">Nucleotide-binding</keyword>
<dbReference type="InterPro" id="IPR051014">
    <property type="entry name" value="Cation_Transport_ATPase_IB"/>
</dbReference>
<dbReference type="Pfam" id="PF00702">
    <property type="entry name" value="Hydrolase"/>
    <property type="match status" value="1"/>
</dbReference>
<keyword evidence="13" id="KW-1185">Reference proteome</keyword>
<evidence type="ECO:0000256" key="8">
    <source>
        <dbReference type="ARBA" id="ARBA00039097"/>
    </source>
</evidence>
<reference evidence="12 13" key="1">
    <citation type="submission" date="2019-02" db="EMBL/GenBank/DDBJ databases">
        <title>Deep-cultivation of Planctomycetes and their phenomic and genomic characterization uncovers novel biology.</title>
        <authorList>
            <person name="Wiegand S."/>
            <person name="Jogler M."/>
            <person name="Boedeker C."/>
            <person name="Pinto D."/>
            <person name="Vollmers J."/>
            <person name="Rivas-Marin E."/>
            <person name="Kohn T."/>
            <person name="Peeters S.H."/>
            <person name="Heuer A."/>
            <person name="Rast P."/>
            <person name="Oberbeckmann S."/>
            <person name="Bunk B."/>
            <person name="Jeske O."/>
            <person name="Meyerdierks A."/>
            <person name="Storesund J.E."/>
            <person name="Kallscheuer N."/>
            <person name="Luecker S."/>
            <person name="Lage O.M."/>
            <person name="Pohl T."/>
            <person name="Merkel B.J."/>
            <person name="Hornburger P."/>
            <person name="Mueller R.-W."/>
            <person name="Bruemmer F."/>
            <person name="Labrenz M."/>
            <person name="Spormann A.M."/>
            <person name="Op den Camp H."/>
            <person name="Overmann J."/>
            <person name="Amann R."/>
            <person name="Jetten M.S.M."/>
            <person name="Mascher T."/>
            <person name="Medema M.H."/>
            <person name="Devos D.P."/>
            <person name="Kaster A.-K."/>
            <person name="Ovreas L."/>
            <person name="Rohde M."/>
            <person name="Galperin M.Y."/>
            <person name="Jogler C."/>
        </authorList>
    </citation>
    <scope>NUCLEOTIDE SEQUENCE [LARGE SCALE GENOMIC DNA]</scope>
    <source>
        <strain evidence="12 13">Pan216</strain>
    </source>
</reference>
<keyword evidence="10" id="KW-0067">ATP-binding</keyword>
<dbReference type="SUPFAM" id="SSF56784">
    <property type="entry name" value="HAD-like"/>
    <property type="match status" value="1"/>
</dbReference>
<keyword evidence="3 10" id="KW-0812">Transmembrane</keyword>
<dbReference type="InterPro" id="IPR027256">
    <property type="entry name" value="P-typ_ATPase_IB"/>
</dbReference>
<evidence type="ECO:0000313" key="12">
    <source>
        <dbReference type="EMBL" id="QDU64309.1"/>
    </source>
</evidence>
<dbReference type="Gene3D" id="3.40.50.1000">
    <property type="entry name" value="HAD superfamily/HAD-like"/>
    <property type="match status" value="1"/>
</dbReference>
<dbReference type="InterPro" id="IPR044492">
    <property type="entry name" value="P_typ_ATPase_HD_dom"/>
</dbReference>
<dbReference type="RefSeq" id="WP_145262424.1">
    <property type="nucleotide sequence ID" value="NZ_CP036279.1"/>
</dbReference>
<dbReference type="AlphaFoldDB" id="A0A518BBG4"/>
<organism evidence="12 13">
    <name type="scientific">Kolteria novifilia</name>
    <dbReference type="NCBI Taxonomy" id="2527975"/>
    <lineage>
        <taxon>Bacteria</taxon>
        <taxon>Pseudomonadati</taxon>
        <taxon>Planctomycetota</taxon>
        <taxon>Planctomycetia</taxon>
        <taxon>Kolteriales</taxon>
        <taxon>Kolteriaceae</taxon>
        <taxon>Kolteria</taxon>
    </lineage>
</organism>
<dbReference type="InterPro" id="IPR023214">
    <property type="entry name" value="HAD_sf"/>
</dbReference>
<dbReference type="KEGG" id="knv:Pan216_51980"/>
<dbReference type="OrthoDB" id="211392at2"/>
<dbReference type="GO" id="GO:0005524">
    <property type="term" value="F:ATP binding"/>
    <property type="evidence" value="ECO:0007669"/>
    <property type="project" value="UniProtKB-UniRule"/>
</dbReference>
<dbReference type="Proteomes" id="UP000317093">
    <property type="component" value="Chromosome"/>
</dbReference>
<dbReference type="SUPFAM" id="SSF81653">
    <property type="entry name" value="Calcium ATPase, transduction domain A"/>
    <property type="match status" value="1"/>
</dbReference>
<evidence type="ECO:0000256" key="6">
    <source>
        <dbReference type="ARBA" id="ARBA00022989"/>
    </source>
</evidence>
<keyword evidence="6 10" id="KW-1133">Transmembrane helix</keyword>
<feature type="domain" description="P-type ATPase A" evidence="11">
    <location>
        <begin position="143"/>
        <end position="242"/>
    </location>
</feature>
<dbReference type="EMBL" id="CP036279">
    <property type="protein sequence ID" value="QDU64309.1"/>
    <property type="molecule type" value="Genomic_DNA"/>
</dbReference>
<evidence type="ECO:0000256" key="1">
    <source>
        <dbReference type="ARBA" id="ARBA00004370"/>
    </source>
</evidence>
<dbReference type="GO" id="GO:0016887">
    <property type="term" value="F:ATP hydrolysis activity"/>
    <property type="evidence" value="ECO:0007669"/>
    <property type="project" value="InterPro"/>
</dbReference>
<dbReference type="GO" id="GO:0015086">
    <property type="term" value="F:cadmium ion transmembrane transporter activity"/>
    <property type="evidence" value="ECO:0007669"/>
    <property type="project" value="TreeGrafter"/>
</dbReference>
<gene>
    <name evidence="12" type="primary">copA_3</name>
    <name evidence="12" type="ORF">Pan216_51980</name>
</gene>
<sequence length="646" mass="68392">MSSLAMTASAQLERRLDSVLTGTERRRIAVQLGSAMIAGGLLIVGLSQIWLGPPEQRSVGELTMGLAALIVALPIIVDGARGLWTSDPNSQSNQLVALAALAAMASGDFITATLVPVIVHLGHFLEERSLLGAQAAIEGLERLTARRAMLLTDDGEVAVDPDSLRGGDIVVVRPGDVLPADGEVVLGESTIDQSMMTGESIPVDASEGCLVFAGCVNLTGMIRIRVDKAGERTTLGRLREMLAAAEQSKTPVAKAIERYVGYYVPLVLIIAAAVLFLTRDPSRAIAILVVACPVGFLLAGPSAMIACLAVASRLGVLIKNSKFVEVLADVEVAVLDKTGTVTYGKLELIGAEPCGEHSVAVLHDSAFACAHGSLHPVSRAVVAAVHASDPTRERPLGEIHETAGKGVRATIGELVHYLGRADWLTQQGFAMPEEPAHEGPVVWVARADSRTDAREVLGCLLFADRPREDAHHAIEELRELDIERVVLLTGDRRRVAEPIGQHLGVDEVIADVLPEEKLEAVRHERHAAATQEPMSVLVVGDGVNDSPALTEGDVGVAMGAMGSDIAMQSADIVLMGADLRRLPAMIRLSRLTRRAIHQNLAVGIVVPLGMILLASAGIVTPLAGAVLHHVGESFVLFNSARLLRFR</sequence>
<comment type="catalytic activity">
    <reaction evidence="9">
        <text>Zn(2+)(in) + ATP + H2O = Zn(2+)(out) + ADP + phosphate + H(+)</text>
        <dbReference type="Rhea" id="RHEA:20621"/>
        <dbReference type="ChEBI" id="CHEBI:15377"/>
        <dbReference type="ChEBI" id="CHEBI:15378"/>
        <dbReference type="ChEBI" id="CHEBI:29105"/>
        <dbReference type="ChEBI" id="CHEBI:30616"/>
        <dbReference type="ChEBI" id="CHEBI:43474"/>
        <dbReference type="ChEBI" id="CHEBI:456216"/>
        <dbReference type="EC" id="7.2.2.12"/>
    </reaction>
</comment>
<feature type="transmembrane region" description="Helical" evidence="10">
    <location>
        <begin position="63"/>
        <end position="84"/>
    </location>
</feature>
<dbReference type="PANTHER" id="PTHR48085">
    <property type="entry name" value="CADMIUM/ZINC-TRANSPORTING ATPASE HMA2-RELATED"/>
    <property type="match status" value="1"/>
</dbReference>
<feature type="transmembrane region" description="Helical" evidence="10">
    <location>
        <begin position="28"/>
        <end position="51"/>
    </location>
</feature>
<feature type="transmembrane region" description="Helical" evidence="10">
    <location>
        <begin position="284"/>
        <end position="311"/>
    </location>
</feature>
<dbReference type="NCBIfam" id="TIGR01494">
    <property type="entry name" value="ATPase_P-type"/>
    <property type="match status" value="2"/>
</dbReference>
<evidence type="ECO:0000256" key="9">
    <source>
        <dbReference type="ARBA" id="ARBA00047308"/>
    </source>
</evidence>
<dbReference type="GO" id="GO:0016463">
    <property type="term" value="F:P-type zinc transporter activity"/>
    <property type="evidence" value="ECO:0007669"/>
    <property type="project" value="UniProtKB-EC"/>
</dbReference>
<evidence type="ECO:0000256" key="10">
    <source>
        <dbReference type="RuleBase" id="RU362081"/>
    </source>
</evidence>
<name>A0A518BBG4_9BACT</name>
<dbReference type="SFLD" id="SFLDF00027">
    <property type="entry name" value="p-type_atpase"/>
    <property type="match status" value="1"/>
</dbReference>
<evidence type="ECO:0000313" key="13">
    <source>
        <dbReference type="Proteomes" id="UP000317093"/>
    </source>
</evidence>
<dbReference type="Pfam" id="PF00122">
    <property type="entry name" value="E1-E2_ATPase"/>
    <property type="match status" value="1"/>
</dbReference>
<dbReference type="PROSITE" id="PS00154">
    <property type="entry name" value="ATPASE_E1_E2"/>
    <property type="match status" value="1"/>
</dbReference>
<dbReference type="Gene3D" id="2.70.150.10">
    <property type="entry name" value="Calcium-transporting ATPase, cytoplasmic transduction domain A"/>
    <property type="match status" value="1"/>
</dbReference>
<comment type="subcellular location">
    <subcellularLocation>
        <location evidence="10">Cell membrane</location>
    </subcellularLocation>
    <subcellularLocation>
        <location evidence="1">Membrane</location>
    </subcellularLocation>
</comment>
<evidence type="ECO:0000256" key="4">
    <source>
        <dbReference type="ARBA" id="ARBA00022723"/>
    </source>
</evidence>